<proteinExistence type="predicted"/>
<reference evidence="1 2" key="1">
    <citation type="journal article" date="2017" name="Nature">
        <title>The Apostasia genome and the evolution of orchids.</title>
        <authorList>
            <person name="Zhang G.Q."/>
            <person name="Liu K.W."/>
            <person name="Li Z."/>
            <person name="Lohaus R."/>
            <person name="Hsiao Y.Y."/>
            <person name="Niu S.C."/>
            <person name="Wang J.Y."/>
            <person name="Lin Y.C."/>
            <person name="Xu Q."/>
            <person name="Chen L.J."/>
            <person name="Yoshida K."/>
            <person name="Fujiwara S."/>
            <person name="Wang Z.W."/>
            <person name="Zhang Y.Q."/>
            <person name="Mitsuda N."/>
            <person name="Wang M."/>
            <person name="Liu G.H."/>
            <person name="Pecoraro L."/>
            <person name="Huang H.X."/>
            <person name="Xiao X.J."/>
            <person name="Lin M."/>
            <person name="Wu X.Y."/>
            <person name="Wu W.L."/>
            <person name="Chen Y.Y."/>
            <person name="Chang S.B."/>
            <person name="Sakamoto S."/>
            <person name="Ohme-Takagi M."/>
            <person name="Yagi M."/>
            <person name="Zeng S.J."/>
            <person name="Shen C.Y."/>
            <person name="Yeh C.M."/>
            <person name="Luo Y.B."/>
            <person name="Tsai W.C."/>
            <person name="Van de Peer Y."/>
            <person name="Liu Z.J."/>
        </authorList>
    </citation>
    <scope>NUCLEOTIDE SEQUENCE [LARGE SCALE GENOMIC DNA]</scope>
    <source>
        <strain evidence="2">cv. Shenzhen</strain>
        <tissue evidence="1">Stem</tissue>
    </source>
</reference>
<dbReference type="EMBL" id="KZ451973">
    <property type="protein sequence ID" value="PKA56371.1"/>
    <property type="molecule type" value="Genomic_DNA"/>
</dbReference>
<dbReference type="AlphaFoldDB" id="A0A2I0ALE2"/>
<sequence>MGTYKLISIVKSFQLGLPATCSRANGCSQVDGWVREQLRIAKCPASSHNGASKSPCAWVAAARC</sequence>
<dbReference type="Proteomes" id="UP000236161">
    <property type="component" value="Unassembled WGS sequence"/>
</dbReference>
<evidence type="ECO:0000313" key="1">
    <source>
        <dbReference type="EMBL" id="PKA56371.1"/>
    </source>
</evidence>
<protein>
    <submittedName>
        <fullName evidence="1">Uncharacterized protein</fullName>
    </submittedName>
</protein>
<gene>
    <name evidence="1" type="ORF">AXF42_Ash014874</name>
</gene>
<evidence type="ECO:0000313" key="2">
    <source>
        <dbReference type="Proteomes" id="UP000236161"/>
    </source>
</evidence>
<organism evidence="1 2">
    <name type="scientific">Apostasia shenzhenica</name>
    <dbReference type="NCBI Taxonomy" id="1088818"/>
    <lineage>
        <taxon>Eukaryota</taxon>
        <taxon>Viridiplantae</taxon>
        <taxon>Streptophyta</taxon>
        <taxon>Embryophyta</taxon>
        <taxon>Tracheophyta</taxon>
        <taxon>Spermatophyta</taxon>
        <taxon>Magnoliopsida</taxon>
        <taxon>Liliopsida</taxon>
        <taxon>Asparagales</taxon>
        <taxon>Orchidaceae</taxon>
        <taxon>Apostasioideae</taxon>
        <taxon>Apostasia</taxon>
    </lineage>
</organism>
<accession>A0A2I0ALE2</accession>
<keyword evidence="2" id="KW-1185">Reference proteome</keyword>
<name>A0A2I0ALE2_9ASPA</name>